<organism evidence="1 2">
    <name type="scientific">Bradyrhizobium hipponense</name>
    <dbReference type="NCBI Taxonomy" id="2605638"/>
    <lineage>
        <taxon>Bacteria</taxon>
        <taxon>Pseudomonadati</taxon>
        <taxon>Pseudomonadota</taxon>
        <taxon>Alphaproteobacteria</taxon>
        <taxon>Hyphomicrobiales</taxon>
        <taxon>Nitrobacteraceae</taxon>
        <taxon>Bradyrhizobium</taxon>
    </lineage>
</organism>
<dbReference type="AlphaFoldDB" id="A0A5S4YAX7"/>
<dbReference type="Proteomes" id="UP000324797">
    <property type="component" value="Unassembled WGS sequence"/>
</dbReference>
<comment type="caution">
    <text evidence="1">The sequence shown here is derived from an EMBL/GenBank/DDBJ whole genome shotgun (WGS) entry which is preliminary data.</text>
</comment>
<reference evidence="1 2" key="1">
    <citation type="submission" date="2019-08" db="EMBL/GenBank/DDBJ databases">
        <title>Bradyrhizobium hipponensis sp. nov., a rhizobium isolated from a Lupinus angustifolius root nodule in Tunisia.</title>
        <authorList>
            <person name="Off K."/>
            <person name="Rejili M."/>
            <person name="Mars M."/>
            <person name="Brachmann A."/>
            <person name="Marin M."/>
        </authorList>
    </citation>
    <scope>NUCLEOTIDE SEQUENCE [LARGE SCALE GENOMIC DNA]</scope>
    <source>
        <strain evidence="2">aSej3</strain>
    </source>
</reference>
<sequence>MSDVENDSPRRYMVDGCGRRVLVGLTIEETTEFETLEGSTACSLYHVQDPWNERHVSCRSHREGRWRELYAKHEHAWSEWIAQSRARSTDVSRLLN</sequence>
<protein>
    <submittedName>
        <fullName evidence="1">Uncharacterized protein</fullName>
    </submittedName>
</protein>
<gene>
    <name evidence="1" type="ORF">FXV83_41650</name>
</gene>
<name>A0A5S4YAX7_9BRAD</name>
<proteinExistence type="predicted"/>
<accession>A0A5S4YAX7</accession>
<evidence type="ECO:0000313" key="1">
    <source>
        <dbReference type="EMBL" id="TYO60844.1"/>
    </source>
</evidence>
<dbReference type="RefSeq" id="WP_148745797.1">
    <property type="nucleotide sequence ID" value="NZ_VSTH01000270.1"/>
</dbReference>
<keyword evidence="2" id="KW-1185">Reference proteome</keyword>
<evidence type="ECO:0000313" key="2">
    <source>
        <dbReference type="Proteomes" id="UP000324797"/>
    </source>
</evidence>
<dbReference type="EMBL" id="VSTH01000270">
    <property type="protein sequence ID" value="TYO60844.1"/>
    <property type="molecule type" value="Genomic_DNA"/>
</dbReference>